<dbReference type="OrthoDB" id="2014201at2759"/>
<evidence type="ECO:0000313" key="3">
    <source>
        <dbReference type="Proteomes" id="UP000053392"/>
    </source>
</evidence>
<dbReference type="SUPFAM" id="SSF53448">
    <property type="entry name" value="Nucleotide-diphospho-sugar transferases"/>
    <property type="match status" value="1"/>
</dbReference>
<dbReference type="Proteomes" id="UP000053392">
    <property type="component" value="Unassembled WGS sequence"/>
</dbReference>
<dbReference type="AlphaFoldDB" id="A0A0D0T2Q4"/>
<dbReference type="InterPro" id="IPR050587">
    <property type="entry name" value="GNT1/Glycosyltrans_8"/>
</dbReference>
<feature type="transmembrane region" description="Helical" evidence="1">
    <location>
        <begin position="43"/>
        <end position="61"/>
    </location>
</feature>
<keyword evidence="1" id="KW-0472">Membrane</keyword>
<keyword evidence="3" id="KW-1185">Reference proteome</keyword>
<proteinExistence type="predicted"/>
<dbReference type="EMBL" id="KN847904">
    <property type="protein sequence ID" value="KIR39992.1"/>
    <property type="molecule type" value="Genomic_DNA"/>
</dbReference>
<gene>
    <name evidence="2" type="ORF">I313_03913</name>
</gene>
<accession>A0A0D0T2Q4</accession>
<reference evidence="2 3" key="1">
    <citation type="submission" date="2015-01" db="EMBL/GenBank/DDBJ databases">
        <title>The Genome Sequence of Cryptococcus gattii Ram5.</title>
        <authorList>
            <consortium name="The Broad Institute Genomics Platform"/>
            <person name="Cuomo C."/>
            <person name="Litvintseva A."/>
            <person name="Chen Y."/>
            <person name="Heitman J."/>
            <person name="Sun S."/>
            <person name="Springer D."/>
            <person name="Dromer F."/>
            <person name="Young S."/>
            <person name="Zeng Q."/>
            <person name="Gargeya S."/>
            <person name="Abouelleil A."/>
            <person name="Alvarado L."/>
            <person name="Chapman S.B."/>
            <person name="Gainer-Dewar J."/>
            <person name="Goldberg J."/>
            <person name="Griggs A."/>
            <person name="Gujja S."/>
            <person name="Hansen M."/>
            <person name="Howarth C."/>
            <person name="Imamovic A."/>
            <person name="Larimer J."/>
            <person name="Murphy C."/>
            <person name="Naylor J."/>
            <person name="Pearson M."/>
            <person name="Priest M."/>
            <person name="Roberts A."/>
            <person name="Saif S."/>
            <person name="Shea T."/>
            <person name="Sykes S."/>
            <person name="Wortman J."/>
            <person name="Nusbaum C."/>
            <person name="Birren B."/>
        </authorList>
    </citation>
    <scope>NUCLEOTIDE SEQUENCE [LARGE SCALE GENOMIC DNA]</scope>
    <source>
        <strain evidence="2 3">Ram5</strain>
    </source>
</reference>
<evidence type="ECO:0008006" key="4">
    <source>
        <dbReference type="Google" id="ProtNLM"/>
    </source>
</evidence>
<dbReference type="PANTHER" id="PTHR11183">
    <property type="entry name" value="GLYCOGENIN SUBFAMILY MEMBER"/>
    <property type="match status" value="1"/>
</dbReference>
<dbReference type="InterPro" id="IPR002495">
    <property type="entry name" value="Glyco_trans_8"/>
</dbReference>
<dbReference type="Pfam" id="PF01501">
    <property type="entry name" value="Glyco_transf_8"/>
    <property type="match status" value="1"/>
</dbReference>
<dbReference type="HOGENOM" id="CLU_756541_0_0_1"/>
<organism evidence="2 3">
    <name type="scientific">Cryptococcus deuterogattii Ram5</name>
    <dbReference type="NCBI Taxonomy" id="1296110"/>
    <lineage>
        <taxon>Eukaryota</taxon>
        <taxon>Fungi</taxon>
        <taxon>Dikarya</taxon>
        <taxon>Basidiomycota</taxon>
        <taxon>Agaricomycotina</taxon>
        <taxon>Tremellomycetes</taxon>
        <taxon>Tremellales</taxon>
        <taxon>Cryptococcaceae</taxon>
        <taxon>Cryptococcus</taxon>
        <taxon>Cryptococcus gattii species complex</taxon>
    </lineage>
</organism>
<keyword evidence="1" id="KW-1133">Transmembrane helix</keyword>
<sequence length="362" mass="41325">MSTKTRIQIKSIISSPTPLLPRPLPSSTPKRHGSRVSGTMFKLFARLGLVIYLLWVGGFFWERVMLPQLGDGGRESTLGSEKANVLGEGGGGGGGGIISNKPEAYVTFLSSITDSWYLLSTRLLLYQLRHHPRTSDPARPLIVLTTPQIPAVVEDQLENEGAEIKRVELLVDGFPVPEGMGENHHWKDQYTKLHIFNLTTYSRLLYLDNDILLLQSLAPLWETNLPTMKNGGVAGVGERNKLSMVENDKRTRPEEGEVKNYLNAGFMMITPDEERFNELRKVRGYKPFYMEQALLNHYFDWGGAHPWEELNPLSVSHFPQKEDLTRGYYSLHAKMWKDDIDKEVVDHWEEIIKDMELFWNSR</sequence>
<evidence type="ECO:0000256" key="1">
    <source>
        <dbReference type="SAM" id="Phobius"/>
    </source>
</evidence>
<protein>
    <recommendedName>
        <fullName evidence="4">Glycosyltransferase family 8 protein</fullName>
    </recommendedName>
</protein>
<dbReference type="GO" id="GO:0016757">
    <property type="term" value="F:glycosyltransferase activity"/>
    <property type="evidence" value="ECO:0007669"/>
    <property type="project" value="InterPro"/>
</dbReference>
<dbReference type="InterPro" id="IPR029044">
    <property type="entry name" value="Nucleotide-diphossugar_trans"/>
</dbReference>
<keyword evidence="1" id="KW-0812">Transmembrane</keyword>
<evidence type="ECO:0000313" key="2">
    <source>
        <dbReference type="EMBL" id="KIR39992.1"/>
    </source>
</evidence>
<dbReference type="Gene3D" id="3.90.550.10">
    <property type="entry name" value="Spore Coat Polysaccharide Biosynthesis Protein SpsA, Chain A"/>
    <property type="match status" value="1"/>
</dbReference>
<name>A0A0D0T2Q4_9TREE</name>